<comment type="catalytic activity">
    <reaction evidence="12">
        <text>L-proline(in) + Na(+)(in) = L-proline(out) + Na(+)(out)</text>
        <dbReference type="Rhea" id="RHEA:28967"/>
        <dbReference type="ChEBI" id="CHEBI:29101"/>
        <dbReference type="ChEBI" id="CHEBI:60039"/>
    </reaction>
</comment>
<feature type="transmembrane region" description="Helical" evidence="14">
    <location>
        <begin position="358"/>
        <end position="374"/>
    </location>
</feature>
<dbReference type="Pfam" id="PF00474">
    <property type="entry name" value="SSF"/>
    <property type="match status" value="1"/>
</dbReference>
<evidence type="ECO:0000256" key="7">
    <source>
        <dbReference type="ARBA" id="ARBA00022989"/>
    </source>
</evidence>
<evidence type="ECO:0000313" key="15">
    <source>
        <dbReference type="EMBL" id="KHJ66548.1"/>
    </source>
</evidence>
<evidence type="ECO:0000256" key="10">
    <source>
        <dbReference type="ARBA" id="ARBA00023136"/>
    </source>
</evidence>
<feature type="transmembrane region" description="Helical" evidence="14">
    <location>
        <begin position="76"/>
        <end position="97"/>
    </location>
</feature>
<evidence type="ECO:0000256" key="1">
    <source>
        <dbReference type="ARBA" id="ARBA00004651"/>
    </source>
</evidence>
<feature type="transmembrane region" description="Helical" evidence="14">
    <location>
        <begin position="231"/>
        <end position="252"/>
    </location>
</feature>
<accession>A0A0B1R0E8</accession>
<organism evidence="15 16">
    <name type="scientific">Pantoea rodasii</name>
    <dbReference type="NCBI Taxonomy" id="1076549"/>
    <lineage>
        <taxon>Bacteria</taxon>
        <taxon>Pseudomonadati</taxon>
        <taxon>Pseudomonadota</taxon>
        <taxon>Gammaproteobacteria</taxon>
        <taxon>Enterobacterales</taxon>
        <taxon>Erwiniaceae</taxon>
        <taxon>Pantoea</taxon>
    </lineage>
</organism>
<feature type="transmembrane region" description="Helical" evidence="14">
    <location>
        <begin position="123"/>
        <end position="147"/>
    </location>
</feature>
<gene>
    <name evidence="15" type="ORF">QU24_18605</name>
</gene>
<evidence type="ECO:0000256" key="11">
    <source>
        <dbReference type="ARBA" id="ARBA00023201"/>
    </source>
</evidence>
<dbReference type="InterPro" id="IPR038377">
    <property type="entry name" value="Na/Glc_symporter_sf"/>
</dbReference>
<keyword evidence="9" id="KW-0406">Ion transport</keyword>
<keyword evidence="11" id="KW-0739">Sodium transport</keyword>
<keyword evidence="5 14" id="KW-0812">Transmembrane</keyword>
<evidence type="ECO:0000256" key="13">
    <source>
        <dbReference type="RuleBase" id="RU362091"/>
    </source>
</evidence>
<dbReference type="PROSITE" id="PS50283">
    <property type="entry name" value="NA_SOLUT_SYMP_3"/>
    <property type="match status" value="1"/>
</dbReference>
<evidence type="ECO:0000256" key="2">
    <source>
        <dbReference type="ARBA" id="ARBA00006434"/>
    </source>
</evidence>
<keyword evidence="7 14" id="KW-1133">Transmembrane helix</keyword>
<feature type="transmembrane region" description="Helical" evidence="14">
    <location>
        <begin position="38"/>
        <end position="56"/>
    </location>
</feature>
<dbReference type="InterPro" id="IPR001734">
    <property type="entry name" value="Na/solute_symporter"/>
</dbReference>
<dbReference type="Gene3D" id="1.20.1730.10">
    <property type="entry name" value="Sodium/glucose cotransporter"/>
    <property type="match status" value="1"/>
</dbReference>
<keyword evidence="10 14" id="KW-0472">Membrane</keyword>
<comment type="caution">
    <text evidence="15">The sequence shown here is derived from an EMBL/GenBank/DDBJ whole genome shotgun (WGS) entry which is preliminary data.</text>
</comment>
<reference evidence="15 16" key="1">
    <citation type="submission" date="2014-11" db="EMBL/GenBank/DDBJ databases">
        <title>Genome sequencing of Pantoea rodasii ND03.</title>
        <authorList>
            <person name="Muhamad Yunos N.Y."/>
            <person name="Chan K.-G."/>
        </authorList>
    </citation>
    <scope>NUCLEOTIDE SEQUENCE [LARGE SCALE GENOMIC DNA]</scope>
    <source>
        <strain evidence="15 16">ND03</strain>
    </source>
</reference>
<keyword evidence="4" id="KW-1003">Cell membrane</keyword>
<dbReference type="RefSeq" id="WP_039334067.1">
    <property type="nucleotide sequence ID" value="NZ_JTJJ01000075.1"/>
</dbReference>
<name>A0A0B1R0E8_9GAMM</name>
<keyword evidence="3" id="KW-0813">Transport</keyword>
<sequence length="473" mass="51381">MKQFSAEGMMIIVGIVIAYILFTTWLTWRLRSKNSGDFMAGSNVMPAFVVGVMLMSEYIGAKSTIGTAQAAFEDGFAASWSVIGAAIGFPLFGFLLVKRIYNTGKITISGAIAERYGTSTKNIISIIMIYALLLVNVGNYVSGAAAISTVLNLDLTTAAVITAIVSTFYFMFGGMKGIAWVTLLHSGLKYIGILIILGVALHMTGGVKPMIKDMPHFYWTWDGNVGASTIFAWMIGTIGSIFCTQFVIQAIASTKSAESAKRATWVAFFFCMPIAIAIALIGVAAKYLHPDIKSLYALPVFLQDMSPWLAGIVTTSLVASIFVSVSTVALAIASLVVKDFYVPYRNPTPEREFRMTRWLSLLIGFLPLIFVLFVPEVLKLSFFTRAIRLSISVVAIIAFYLPFYKSTRGANAGLIGACVVTSVWYLLGDPFGINNMYVALITPAVIMVIDRLIPSRQTLEKKAPKSSMQNSGA</sequence>
<dbReference type="GO" id="GO:0005886">
    <property type="term" value="C:plasma membrane"/>
    <property type="evidence" value="ECO:0007669"/>
    <property type="project" value="UniProtKB-SubCell"/>
</dbReference>
<dbReference type="PANTHER" id="PTHR48086">
    <property type="entry name" value="SODIUM/PROLINE SYMPORTER-RELATED"/>
    <property type="match status" value="1"/>
</dbReference>
<feature type="transmembrane region" description="Helical" evidence="14">
    <location>
        <begin position="308"/>
        <end position="337"/>
    </location>
</feature>
<evidence type="ECO:0000256" key="9">
    <source>
        <dbReference type="ARBA" id="ARBA00023065"/>
    </source>
</evidence>
<comment type="similarity">
    <text evidence="2 13">Belongs to the sodium:solute symporter (SSF) (TC 2.A.21) family.</text>
</comment>
<dbReference type="AlphaFoldDB" id="A0A0B1R0E8"/>
<feature type="transmembrane region" description="Helical" evidence="14">
    <location>
        <begin position="159"/>
        <end position="183"/>
    </location>
</feature>
<evidence type="ECO:0000256" key="4">
    <source>
        <dbReference type="ARBA" id="ARBA00022475"/>
    </source>
</evidence>
<evidence type="ECO:0000256" key="12">
    <source>
        <dbReference type="ARBA" id="ARBA00033708"/>
    </source>
</evidence>
<evidence type="ECO:0000256" key="3">
    <source>
        <dbReference type="ARBA" id="ARBA00022448"/>
    </source>
</evidence>
<feature type="transmembrane region" description="Helical" evidence="14">
    <location>
        <begin position="190"/>
        <end position="211"/>
    </location>
</feature>
<dbReference type="Proteomes" id="UP000030853">
    <property type="component" value="Unassembled WGS sequence"/>
</dbReference>
<dbReference type="EMBL" id="JTJJ01000075">
    <property type="protein sequence ID" value="KHJ66548.1"/>
    <property type="molecule type" value="Genomic_DNA"/>
</dbReference>
<feature type="transmembrane region" description="Helical" evidence="14">
    <location>
        <begin position="386"/>
        <end position="403"/>
    </location>
</feature>
<evidence type="ECO:0000256" key="8">
    <source>
        <dbReference type="ARBA" id="ARBA00023053"/>
    </source>
</evidence>
<evidence type="ECO:0000256" key="14">
    <source>
        <dbReference type="SAM" id="Phobius"/>
    </source>
</evidence>
<keyword evidence="6" id="KW-0769">Symport</keyword>
<dbReference type="PANTHER" id="PTHR48086:SF3">
    <property type="entry name" value="SODIUM_PROLINE SYMPORTER"/>
    <property type="match status" value="1"/>
</dbReference>
<feature type="transmembrane region" description="Helical" evidence="14">
    <location>
        <begin position="410"/>
        <end position="427"/>
    </location>
</feature>
<evidence type="ECO:0000256" key="5">
    <source>
        <dbReference type="ARBA" id="ARBA00022692"/>
    </source>
</evidence>
<dbReference type="GO" id="GO:0015293">
    <property type="term" value="F:symporter activity"/>
    <property type="evidence" value="ECO:0007669"/>
    <property type="project" value="UniProtKB-KW"/>
</dbReference>
<feature type="transmembrane region" description="Helical" evidence="14">
    <location>
        <begin position="264"/>
        <end position="288"/>
    </location>
</feature>
<comment type="subcellular location">
    <subcellularLocation>
        <location evidence="1">Cell membrane</location>
        <topology evidence="1">Multi-pass membrane protein</topology>
    </subcellularLocation>
</comment>
<protein>
    <submittedName>
        <fullName evidence="15">Sodium:solute symporter</fullName>
    </submittedName>
</protein>
<dbReference type="GO" id="GO:0006814">
    <property type="term" value="P:sodium ion transport"/>
    <property type="evidence" value="ECO:0007669"/>
    <property type="project" value="UniProtKB-KW"/>
</dbReference>
<feature type="transmembrane region" description="Helical" evidence="14">
    <location>
        <begin position="433"/>
        <end position="453"/>
    </location>
</feature>
<evidence type="ECO:0000313" key="16">
    <source>
        <dbReference type="Proteomes" id="UP000030853"/>
    </source>
</evidence>
<proteinExistence type="inferred from homology"/>
<evidence type="ECO:0000256" key="6">
    <source>
        <dbReference type="ARBA" id="ARBA00022847"/>
    </source>
</evidence>
<dbReference type="InterPro" id="IPR050277">
    <property type="entry name" value="Sodium:Solute_Symporter"/>
</dbReference>
<keyword evidence="8" id="KW-0915">Sodium</keyword>
<feature type="transmembrane region" description="Helical" evidence="14">
    <location>
        <begin position="6"/>
        <end position="26"/>
    </location>
</feature>
<dbReference type="CDD" id="cd10322">
    <property type="entry name" value="SLC5sbd"/>
    <property type="match status" value="1"/>
</dbReference>